<proteinExistence type="predicted"/>
<evidence type="ECO:0000256" key="1">
    <source>
        <dbReference type="ARBA" id="ARBA00022679"/>
    </source>
</evidence>
<keyword evidence="1" id="KW-0808">Transferase</keyword>
<dbReference type="SUPFAM" id="SSF53448">
    <property type="entry name" value="Nucleotide-diphospho-sugar transferases"/>
    <property type="match status" value="1"/>
</dbReference>
<accession>A0ABT1UKX7</accession>
<dbReference type="RefSeq" id="WP_256612142.1">
    <property type="nucleotide sequence ID" value="NZ_JANIBM010000030.1"/>
</dbReference>
<keyword evidence="5" id="KW-1185">Reference proteome</keyword>
<protein>
    <submittedName>
        <fullName evidence="4">Glycosyltransferase family 2 protein</fullName>
    </submittedName>
</protein>
<dbReference type="Gene3D" id="3.90.550.10">
    <property type="entry name" value="Spore Coat Polysaccharide Biosynthesis Protein SpsA, Chain A"/>
    <property type="match status" value="1"/>
</dbReference>
<dbReference type="PANTHER" id="PTHR43685:SF3">
    <property type="entry name" value="SLR2126 PROTEIN"/>
    <property type="match status" value="1"/>
</dbReference>
<organism evidence="4 5">
    <name type="scientific">Methylomonas aurea</name>
    <dbReference type="NCBI Taxonomy" id="2952224"/>
    <lineage>
        <taxon>Bacteria</taxon>
        <taxon>Pseudomonadati</taxon>
        <taxon>Pseudomonadota</taxon>
        <taxon>Gammaproteobacteria</taxon>
        <taxon>Methylococcales</taxon>
        <taxon>Methylococcaceae</taxon>
        <taxon>Methylomonas</taxon>
    </lineage>
</organism>
<gene>
    <name evidence="4" type="ORF">NP603_17285</name>
</gene>
<evidence type="ECO:0000313" key="4">
    <source>
        <dbReference type="EMBL" id="MCQ8182881.1"/>
    </source>
</evidence>
<evidence type="ECO:0000313" key="5">
    <source>
        <dbReference type="Proteomes" id="UP001524569"/>
    </source>
</evidence>
<feature type="domain" description="Glycosyltransferase 2-like" evidence="2">
    <location>
        <begin position="9"/>
        <end position="143"/>
    </location>
</feature>
<dbReference type="CDD" id="cd06420">
    <property type="entry name" value="GT2_Chondriotin_Pol_N"/>
    <property type="match status" value="1"/>
</dbReference>
<comment type="caution">
    <text evidence="4">The sequence shown here is derived from an EMBL/GenBank/DDBJ whole genome shotgun (WGS) entry which is preliminary data.</text>
</comment>
<dbReference type="EMBL" id="JANIBM010000030">
    <property type="protein sequence ID" value="MCQ8182881.1"/>
    <property type="molecule type" value="Genomic_DNA"/>
</dbReference>
<dbReference type="PANTHER" id="PTHR43685">
    <property type="entry name" value="GLYCOSYLTRANSFERASE"/>
    <property type="match status" value="1"/>
</dbReference>
<dbReference type="InterPro" id="IPR029044">
    <property type="entry name" value="Nucleotide-diphossugar_trans"/>
</dbReference>
<name>A0ABT1UKX7_9GAMM</name>
<dbReference type="Pfam" id="PF00535">
    <property type="entry name" value="Glycos_transf_2"/>
    <property type="match status" value="1"/>
</dbReference>
<dbReference type="Pfam" id="PF02709">
    <property type="entry name" value="Glyco_transf_7C"/>
    <property type="match status" value="1"/>
</dbReference>
<reference evidence="4 5" key="1">
    <citation type="submission" date="2022-07" db="EMBL/GenBank/DDBJ databases">
        <title>Methylomonas rivi sp. nov., Methylomonas rosea sp. nov., Methylomonas aureus sp. nov. and Methylomonas subterranea sp. nov., four novel methanotrophs isolated from a freshwater creek and the deep terrestrial subsurface.</title>
        <authorList>
            <person name="Abin C."/>
            <person name="Sankaranarayanan K."/>
            <person name="Garner C."/>
            <person name="Sindelar R."/>
            <person name="Kotary K."/>
            <person name="Garner R."/>
            <person name="Barclay S."/>
            <person name="Lawson P."/>
            <person name="Krumholz L."/>
        </authorList>
    </citation>
    <scope>NUCLEOTIDE SEQUENCE [LARGE SCALE GENOMIC DNA]</scope>
    <source>
        <strain evidence="4 5">SURF-1</strain>
    </source>
</reference>
<dbReference type="InterPro" id="IPR027791">
    <property type="entry name" value="Galactosyl_T_C"/>
</dbReference>
<evidence type="ECO:0000259" key="2">
    <source>
        <dbReference type="Pfam" id="PF00535"/>
    </source>
</evidence>
<dbReference type="InterPro" id="IPR001173">
    <property type="entry name" value="Glyco_trans_2-like"/>
</dbReference>
<sequence length="275" mass="31712">MPPASELISVIVTTYNRPPALLACLRSLQDQLDRNFEILIADDGSGEATRQLIERESKASPIPIRHIWHEDKGFRAGTIRNKAAAAATGNYLLFMDGDCIAFPSFIARHRLLAETGYFVPGNRLLLNASSTEQALSREIPLHRQSIGFFIGLWLQRKLNRLLPLAYLRLHGWRYRNPQRWQKAMTCNLAFWKADFLAVNGFDEMFEGWGYEDSDLVIRLIHSGCKRKEGRFAVPVLHLWHPYNDRSQHDENYRRLLERIADPRIVVAERGVTQYI</sequence>
<feature type="domain" description="Galactosyltransferase C-terminal" evidence="3">
    <location>
        <begin position="177"/>
        <end position="225"/>
    </location>
</feature>
<dbReference type="Proteomes" id="UP001524569">
    <property type="component" value="Unassembled WGS sequence"/>
</dbReference>
<dbReference type="InterPro" id="IPR050834">
    <property type="entry name" value="Glycosyltransf_2"/>
</dbReference>
<evidence type="ECO:0000259" key="3">
    <source>
        <dbReference type="Pfam" id="PF02709"/>
    </source>
</evidence>